<feature type="signal peptide" evidence="1">
    <location>
        <begin position="1"/>
        <end position="23"/>
    </location>
</feature>
<dbReference type="Proteomes" id="UP000033121">
    <property type="component" value="Unassembled WGS sequence"/>
</dbReference>
<dbReference type="PANTHER" id="PTHR34512">
    <property type="entry name" value="CELL SURFACE PROTEIN"/>
    <property type="match status" value="1"/>
</dbReference>
<dbReference type="OrthoDB" id="7012117at2"/>
<keyword evidence="4" id="KW-1185">Reference proteome</keyword>
<accession>A0A0E9MVZ1</accession>
<feature type="chain" id="PRO_5002429801" description="Pyrrolo-quinoline quinone repeat domain-containing protein" evidence="1">
    <location>
        <begin position="24"/>
        <end position="411"/>
    </location>
</feature>
<sequence length="411" mass="45681">MKSLYATFMILMLAGLRACPAQQVPGPSIADFTEPPDLRWTFSTRGAVYAPAVENQGTLYVGSCDSLLYAIELTNGHKQWTYAAGGDIRSAAVISNDSVFLVSGNGQLHCISRQNGNLFWKFTASGDHKYSPYAFADYFLSTPLLLGDKVIFGSGDGRVYAVNRKDGKQRWAFQTGDVVHASPVTANGLIYIGSFDGYFYALHQTDGALAWKFKSIGQRWFPKGEMQGTALVANEMVYVAGRDYNLYARKAKDGLPGWNRQFSAGWAMTTPVLKDAVVYVGTSDDRALFALDPNDGRVHWKADLRFNIFAAPAFSDAILYVPTLMGRLYALSRKDGTVLWKTDSRGYAANHLRYFNEDDAYRSDIQQIVTGDDGFLRMYYALGAIFSTPLLVNNRMIVTSTDGNIYCYERR</sequence>
<dbReference type="InterPro" id="IPR002372">
    <property type="entry name" value="PQQ_rpt_dom"/>
</dbReference>
<reference evidence="3 4" key="1">
    <citation type="submission" date="2015-04" db="EMBL/GenBank/DDBJ databases">
        <title>Whole genome shotgun sequence of Flavihumibacter petaseus NBRC 106054.</title>
        <authorList>
            <person name="Miyazawa S."/>
            <person name="Hosoyama A."/>
            <person name="Hashimoto M."/>
            <person name="Noguchi M."/>
            <person name="Tsuchikane K."/>
            <person name="Ohji S."/>
            <person name="Yamazoe A."/>
            <person name="Ichikawa N."/>
            <person name="Kimura A."/>
            <person name="Fujita N."/>
        </authorList>
    </citation>
    <scope>NUCLEOTIDE SEQUENCE [LARGE SCALE GENOMIC DNA]</scope>
    <source>
        <strain evidence="3 4">NBRC 106054</strain>
    </source>
</reference>
<proteinExistence type="predicted"/>
<evidence type="ECO:0000313" key="3">
    <source>
        <dbReference type="EMBL" id="GAO41887.1"/>
    </source>
</evidence>
<feature type="domain" description="Pyrrolo-quinoline quinone repeat" evidence="2">
    <location>
        <begin position="262"/>
        <end position="350"/>
    </location>
</feature>
<dbReference type="STRING" id="1220578.FPE01S_01_09020"/>
<dbReference type="AlphaFoldDB" id="A0A0E9MVZ1"/>
<dbReference type="SMART" id="SM00564">
    <property type="entry name" value="PQQ"/>
    <property type="match status" value="7"/>
</dbReference>
<dbReference type="EMBL" id="BBWV01000001">
    <property type="protein sequence ID" value="GAO41887.1"/>
    <property type="molecule type" value="Genomic_DNA"/>
</dbReference>
<name>A0A0E9MVZ1_9BACT</name>
<evidence type="ECO:0000259" key="2">
    <source>
        <dbReference type="Pfam" id="PF13360"/>
    </source>
</evidence>
<dbReference type="InterPro" id="IPR015943">
    <property type="entry name" value="WD40/YVTN_repeat-like_dom_sf"/>
</dbReference>
<dbReference type="SUPFAM" id="SSF50998">
    <property type="entry name" value="Quinoprotein alcohol dehydrogenase-like"/>
    <property type="match status" value="2"/>
</dbReference>
<organism evidence="3 4">
    <name type="scientific">Flavihumibacter petaseus NBRC 106054</name>
    <dbReference type="NCBI Taxonomy" id="1220578"/>
    <lineage>
        <taxon>Bacteria</taxon>
        <taxon>Pseudomonadati</taxon>
        <taxon>Bacteroidota</taxon>
        <taxon>Chitinophagia</taxon>
        <taxon>Chitinophagales</taxon>
        <taxon>Chitinophagaceae</taxon>
        <taxon>Flavihumibacter</taxon>
    </lineage>
</organism>
<feature type="domain" description="Pyrrolo-quinoline quinone repeat" evidence="2">
    <location>
        <begin position="40"/>
        <end position="172"/>
    </location>
</feature>
<comment type="caution">
    <text evidence="3">The sequence shown here is derived from an EMBL/GenBank/DDBJ whole genome shotgun (WGS) entry which is preliminary data.</text>
</comment>
<dbReference type="InterPro" id="IPR011047">
    <property type="entry name" value="Quinoprotein_ADH-like_sf"/>
</dbReference>
<evidence type="ECO:0000256" key="1">
    <source>
        <dbReference type="SAM" id="SignalP"/>
    </source>
</evidence>
<dbReference type="PANTHER" id="PTHR34512:SF30">
    <property type="entry name" value="OUTER MEMBRANE PROTEIN ASSEMBLY FACTOR BAMB"/>
    <property type="match status" value="1"/>
</dbReference>
<gene>
    <name evidence="3" type="ORF">FPE01S_01_09020</name>
</gene>
<feature type="domain" description="Pyrrolo-quinoline quinone repeat" evidence="2">
    <location>
        <begin position="183"/>
        <end position="261"/>
    </location>
</feature>
<dbReference type="Pfam" id="PF13360">
    <property type="entry name" value="PQQ_2"/>
    <property type="match status" value="3"/>
</dbReference>
<dbReference type="InterPro" id="IPR018391">
    <property type="entry name" value="PQQ_b-propeller_rpt"/>
</dbReference>
<dbReference type="RefSeq" id="WP_046367669.1">
    <property type="nucleotide sequence ID" value="NZ_BBWV01000001.1"/>
</dbReference>
<dbReference type="Gene3D" id="2.130.10.10">
    <property type="entry name" value="YVTN repeat-like/Quinoprotein amine dehydrogenase"/>
    <property type="match status" value="2"/>
</dbReference>
<evidence type="ECO:0000313" key="4">
    <source>
        <dbReference type="Proteomes" id="UP000033121"/>
    </source>
</evidence>
<dbReference type="Gene3D" id="2.40.10.480">
    <property type="match status" value="1"/>
</dbReference>
<protein>
    <recommendedName>
        <fullName evidence="2">Pyrrolo-quinoline quinone repeat domain-containing protein</fullName>
    </recommendedName>
</protein>
<keyword evidence="1" id="KW-0732">Signal</keyword>